<dbReference type="InterPro" id="IPR051703">
    <property type="entry name" value="NF-kappa-B_Signaling_Reg"/>
</dbReference>
<dbReference type="SUPFAM" id="SSF52980">
    <property type="entry name" value="Restriction endonuclease-like"/>
    <property type="match status" value="1"/>
</dbReference>
<organism evidence="2 3">
    <name type="scientific">Exocentrus adspersus</name>
    <dbReference type="NCBI Taxonomy" id="1586481"/>
    <lineage>
        <taxon>Eukaryota</taxon>
        <taxon>Metazoa</taxon>
        <taxon>Ecdysozoa</taxon>
        <taxon>Arthropoda</taxon>
        <taxon>Hexapoda</taxon>
        <taxon>Insecta</taxon>
        <taxon>Pterygota</taxon>
        <taxon>Neoptera</taxon>
        <taxon>Endopterygota</taxon>
        <taxon>Coleoptera</taxon>
        <taxon>Polyphaga</taxon>
        <taxon>Cucujiformia</taxon>
        <taxon>Chrysomeloidea</taxon>
        <taxon>Cerambycidae</taxon>
        <taxon>Lamiinae</taxon>
        <taxon>Acanthocinini</taxon>
        <taxon>Exocentrus</taxon>
    </lineage>
</organism>
<dbReference type="InterPro" id="IPR019080">
    <property type="entry name" value="YqaJ_viral_recombinase"/>
</dbReference>
<evidence type="ECO:0000313" key="3">
    <source>
        <dbReference type="Proteomes" id="UP001159042"/>
    </source>
</evidence>
<dbReference type="Proteomes" id="UP001159042">
    <property type="component" value="Unassembled WGS sequence"/>
</dbReference>
<evidence type="ECO:0000259" key="1">
    <source>
        <dbReference type="Pfam" id="PF09588"/>
    </source>
</evidence>
<evidence type="ECO:0000313" key="2">
    <source>
        <dbReference type="EMBL" id="KAJ8917892.1"/>
    </source>
</evidence>
<gene>
    <name evidence="2" type="ORF">NQ315_002584</name>
</gene>
<dbReference type="CDD" id="cd22343">
    <property type="entry name" value="PDDEXK_lambda_exonuclease-like"/>
    <property type="match status" value="1"/>
</dbReference>
<dbReference type="PANTHER" id="PTHR46609">
    <property type="entry name" value="EXONUCLEASE, PHAGE-TYPE/RECB, C-TERMINAL DOMAIN-CONTAINING PROTEIN"/>
    <property type="match status" value="1"/>
</dbReference>
<comment type="caution">
    <text evidence="2">The sequence shown here is derived from an EMBL/GenBank/DDBJ whole genome shotgun (WGS) entry which is preliminary data.</text>
</comment>
<reference evidence="2 3" key="1">
    <citation type="journal article" date="2023" name="Insect Mol. Biol.">
        <title>Genome sequencing provides insights into the evolution of gene families encoding plant cell wall-degrading enzymes in longhorned beetles.</title>
        <authorList>
            <person name="Shin N.R."/>
            <person name="Okamura Y."/>
            <person name="Kirsch R."/>
            <person name="Pauchet Y."/>
        </authorList>
    </citation>
    <scope>NUCLEOTIDE SEQUENCE [LARGE SCALE GENOMIC DNA]</scope>
    <source>
        <strain evidence="2">EAD_L_NR</strain>
    </source>
</reference>
<feature type="non-terminal residue" evidence="2">
    <location>
        <position position="1"/>
    </location>
</feature>
<dbReference type="EMBL" id="JANEYG010000029">
    <property type="protein sequence ID" value="KAJ8917892.1"/>
    <property type="molecule type" value="Genomic_DNA"/>
</dbReference>
<dbReference type="PANTHER" id="PTHR46609:SF8">
    <property type="entry name" value="YQAJ VIRAL RECOMBINASE DOMAIN-CONTAINING PROTEIN"/>
    <property type="match status" value="1"/>
</dbReference>
<dbReference type="InterPro" id="IPR011604">
    <property type="entry name" value="PDDEXK-like_dom_sf"/>
</dbReference>
<dbReference type="InterPro" id="IPR011335">
    <property type="entry name" value="Restrct_endonuc-II-like"/>
</dbReference>
<accession>A0AAV8VUZ7</accession>
<dbReference type="Pfam" id="PF09588">
    <property type="entry name" value="YqaJ"/>
    <property type="match status" value="1"/>
</dbReference>
<dbReference type="GO" id="GO:0006281">
    <property type="term" value="P:DNA repair"/>
    <property type="evidence" value="ECO:0007669"/>
    <property type="project" value="UniProtKB-ARBA"/>
</dbReference>
<sequence>EDMAHDELHLTLGAVFSYLTAGPENGCILEGEELLNAKHIILIGTTSVSAACVEILALCLQTSSLKMVQEFQSPILDIIWSNKRKRVNEHEAAPLLETACFESLVAKKKSISVEQEEKCFQLLTNICKGSGLSIHLIPREVLKKVIDQNNGATLYAHWFSKGDLHTKATNYFWPKNFSSRYIEHDLKYEKEALRKYKSCNKYTVAEVGLVISRQYPWLAYSPDGVVMTNGVPTRLLEIKCPYDETDLTLKTNHQYYGQVQLGMAILNLKLCDFILYLVKSESFINVVVTFNEDFARKIICNVTEKYFKYVFHNICEKKIKLYLK</sequence>
<dbReference type="AlphaFoldDB" id="A0AAV8VUZ7"/>
<feature type="domain" description="YqaJ viral recombinase" evidence="1">
    <location>
        <begin position="183"/>
        <end position="265"/>
    </location>
</feature>
<proteinExistence type="predicted"/>
<protein>
    <recommendedName>
        <fullName evidence="1">YqaJ viral recombinase domain-containing protein</fullName>
    </recommendedName>
</protein>
<name>A0AAV8VUZ7_9CUCU</name>
<keyword evidence="3" id="KW-1185">Reference proteome</keyword>
<dbReference type="Gene3D" id="3.90.320.10">
    <property type="match status" value="1"/>
</dbReference>